<gene>
    <name evidence="2" type="ORF">CDAR_439721</name>
</gene>
<comment type="caution">
    <text evidence="2">The sequence shown here is derived from an EMBL/GenBank/DDBJ whole genome shotgun (WGS) entry which is preliminary data.</text>
</comment>
<proteinExistence type="predicted"/>
<evidence type="ECO:0000313" key="2">
    <source>
        <dbReference type="EMBL" id="GIY26006.1"/>
    </source>
</evidence>
<keyword evidence="1" id="KW-0732">Signal</keyword>
<dbReference type="AlphaFoldDB" id="A0AAV4S074"/>
<keyword evidence="3" id="KW-1185">Reference proteome</keyword>
<dbReference type="Proteomes" id="UP001054837">
    <property type="component" value="Unassembled WGS sequence"/>
</dbReference>
<sequence>MGDSVVPLVLFVLSVAVTALAGYSGSNAKPRYAYIVANSKPVSSTFNPYYITSTQFKPVYTAKPMYVYDNGYGYGYGQDYGYGYGSTYRPIWSSSNQNAYNAYYGYAGSYGYNPYYYGNYKHGIGYYPAYDYVNYGQK</sequence>
<feature type="chain" id="PRO_5043327116" evidence="1">
    <location>
        <begin position="22"/>
        <end position="138"/>
    </location>
</feature>
<evidence type="ECO:0000256" key="1">
    <source>
        <dbReference type="SAM" id="SignalP"/>
    </source>
</evidence>
<name>A0AAV4S074_9ARAC</name>
<dbReference type="EMBL" id="BPLQ01006883">
    <property type="protein sequence ID" value="GIY26006.1"/>
    <property type="molecule type" value="Genomic_DNA"/>
</dbReference>
<organism evidence="2 3">
    <name type="scientific">Caerostris darwini</name>
    <dbReference type="NCBI Taxonomy" id="1538125"/>
    <lineage>
        <taxon>Eukaryota</taxon>
        <taxon>Metazoa</taxon>
        <taxon>Ecdysozoa</taxon>
        <taxon>Arthropoda</taxon>
        <taxon>Chelicerata</taxon>
        <taxon>Arachnida</taxon>
        <taxon>Araneae</taxon>
        <taxon>Araneomorphae</taxon>
        <taxon>Entelegynae</taxon>
        <taxon>Araneoidea</taxon>
        <taxon>Araneidae</taxon>
        <taxon>Caerostris</taxon>
    </lineage>
</organism>
<reference evidence="2 3" key="1">
    <citation type="submission" date="2021-06" db="EMBL/GenBank/DDBJ databases">
        <title>Caerostris darwini draft genome.</title>
        <authorList>
            <person name="Kono N."/>
            <person name="Arakawa K."/>
        </authorList>
    </citation>
    <scope>NUCLEOTIDE SEQUENCE [LARGE SCALE GENOMIC DNA]</scope>
</reference>
<accession>A0AAV4S074</accession>
<evidence type="ECO:0000313" key="3">
    <source>
        <dbReference type="Proteomes" id="UP001054837"/>
    </source>
</evidence>
<feature type="signal peptide" evidence="1">
    <location>
        <begin position="1"/>
        <end position="21"/>
    </location>
</feature>
<protein>
    <submittedName>
        <fullName evidence="2">Uncharacterized protein</fullName>
    </submittedName>
</protein>